<dbReference type="PROSITE" id="PS51725">
    <property type="entry name" value="ABM"/>
    <property type="match status" value="1"/>
</dbReference>
<dbReference type="InterPro" id="IPR050744">
    <property type="entry name" value="AI-2_Isomerase_LsrG"/>
</dbReference>
<evidence type="ECO:0000313" key="2">
    <source>
        <dbReference type="EMBL" id="NKF23508.1"/>
    </source>
</evidence>
<protein>
    <submittedName>
        <fullName evidence="2">Antibiotic biosynthesis monooxygenase</fullName>
    </submittedName>
</protein>
<reference evidence="2" key="1">
    <citation type="submission" date="2020-03" db="EMBL/GenBank/DDBJ databases">
        <title>Solimonas marina sp. nov., isolated from deep seawater of the Pacific Ocean.</title>
        <authorList>
            <person name="Liu X."/>
            <person name="Lai Q."/>
            <person name="Sun F."/>
            <person name="Gai Y."/>
            <person name="Li G."/>
            <person name="Shao Z."/>
        </authorList>
    </citation>
    <scope>NUCLEOTIDE SEQUENCE</scope>
    <source>
        <strain evidence="2">C16B3</strain>
    </source>
</reference>
<dbReference type="PANTHER" id="PTHR33336:SF3">
    <property type="entry name" value="ABM DOMAIN-CONTAINING PROTEIN"/>
    <property type="match status" value="1"/>
</dbReference>
<keyword evidence="2" id="KW-0560">Oxidoreductase</keyword>
<dbReference type="AlphaFoldDB" id="A0A969WCI6"/>
<accession>A0A969WCI6</accession>
<feature type="domain" description="ABM" evidence="1">
    <location>
        <begin position="2"/>
        <end position="94"/>
    </location>
</feature>
<dbReference type="InterPro" id="IPR007138">
    <property type="entry name" value="ABM_dom"/>
</dbReference>
<dbReference type="SUPFAM" id="SSF54909">
    <property type="entry name" value="Dimeric alpha+beta barrel"/>
    <property type="match status" value="1"/>
</dbReference>
<proteinExistence type="predicted"/>
<sequence>MLKVLSHVRAKPESAATLRELFRASLPATRAEPGCIRYVMLEHRRDPALLAFVEEWADDAAFKQHFTTPHMIALAAQLDTLVAEPPQMHKYEEIDPV</sequence>
<evidence type="ECO:0000259" key="1">
    <source>
        <dbReference type="PROSITE" id="PS51725"/>
    </source>
</evidence>
<evidence type="ECO:0000313" key="3">
    <source>
        <dbReference type="Proteomes" id="UP000653472"/>
    </source>
</evidence>
<dbReference type="EMBL" id="JAAVXB010000008">
    <property type="protein sequence ID" value="NKF23508.1"/>
    <property type="molecule type" value="Genomic_DNA"/>
</dbReference>
<comment type="caution">
    <text evidence="2">The sequence shown here is derived from an EMBL/GenBank/DDBJ whole genome shotgun (WGS) entry which is preliminary data.</text>
</comment>
<keyword evidence="2" id="KW-0503">Monooxygenase</keyword>
<dbReference type="RefSeq" id="WP_168148832.1">
    <property type="nucleotide sequence ID" value="NZ_JAAVXB010000008.1"/>
</dbReference>
<gene>
    <name evidence="2" type="ORF">G7Y82_14405</name>
</gene>
<name>A0A969WCI6_9GAMM</name>
<dbReference type="GO" id="GO:0004497">
    <property type="term" value="F:monooxygenase activity"/>
    <property type="evidence" value="ECO:0007669"/>
    <property type="project" value="UniProtKB-KW"/>
</dbReference>
<dbReference type="Gene3D" id="3.30.70.100">
    <property type="match status" value="1"/>
</dbReference>
<organism evidence="2 3">
    <name type="scientific">Solimonas marina</name>
    <dbReference type="NCBI Taxonomy" id="2714601"/>
    <lineage>
        <taxon>Bacteria</taxon>
        <taxon>Pseudomonadati</taxon>
        <taxon>Pseudomonadota</taxon>
        <taxon>Gammaproteobacteria</taxon>
        <taxon>Nevskiales</taxon>
        <taxon>Nevskiaceae</taxon>
        <taxon>Solimonas</taxon>
    </lineage>
</organism>
<dbReference type="Pfam" id="PF03992">
    <property type="entry name" value="ABM"/>
    <property type="match status" value="1"/>
</dbReference>
<dbReference type="InterPro" id="IPR011008">
    <property type="entry name" value="Dimeric_a/b-barrel"/>
</dbReference>
<dbReference type="Proteomes" id="UP000653472">
    <property type="component" value="Unassembled WGS sequence"/>
</dbReference>
<keyword evidence="3" id="KW-1185">Reference proteome</keyword>
<dbReference type="PANTHER" id="PTHR33336">
    <property type="entry name" value="QUINOL MONOOXYGENASE YGIN-RELATED"/>
    <property type="match status" value="1"/>
</dbReference>